<dbReference type="SUPFAM" id="SSF46626">
    <property type="entry name" value="Cytochrome c"/>
    <property type="match status" value="1"/>
</dbReference>
<dbReference type="InterPro" id="IPR036909">
    <property type="entry name" value="Cyt_c-like_dom_sf"/>
</dbReference>
<feature type="signal peptide" evidence="5">
    <location>
        <begin position="1"/>
        <end position="28"/>
    </location>
</feature>
<accession>D2DXW3</accession>
<dbReference type="PANTHER" id="PTHR35889:SF3">
    <property type="entry name" value="F-BOX DOMAIN-CONTAINING PROTEIN"/>
    <property type="match status" value="1"/>
</dbReference>
<dbReference type="AlphaFoldDB" id="D2DXW3"/>
<keyword evidence="2 4" id="KW-0479">Metal-binding</keyword>
<proteinExistence type="predicted"/>
<dbReference type="Gene3D" id="1.10.760.10">
    <property type="entry name" value="Cytochrome c-like domain"/>
    <property type="match status" value="1"/>
</dbReference>
<dbReference type="PROSITE" id="PS51007">
    <property type="entry name" value="CYTC"/>
    <property type="match status" value="1"/>
</dbReference>
<dbReference type="GO" id="GO:0046872">
    <property type="term" value="F:metal ion binding"/>
    <property type="evidence" value="ECO:0007669"/>
    <property type="project" value="UniProtKB-KW"/>
</dbReference>
<dbReference type="InterPro" id="IPR011444">
    <property type="entry name" value="DUF1549"/>
</dbReference>
<dbReference type="Pfam" id="PF07583">
    <property type="entry name" value="PSCyt2"/>
    <property type="match status" value="1"/>
</dbReference>
<reference evidence="7" key="1">
    <citation type="journal article" date="2010" name="FEMS Microbiol. Ecol.">
        <title>Phylogenetic and metagenomic analysis of Verrucomicrobia in former agricultural grassland soil.</title>
        <authorList>
            <person name="Kielak A."/>
            <person name="Rodrigues J.L.M."/>
            <person name="Kuramae E.E."/>
            <person name="Chain P.S.G."/>
            <person name="van Veen J.A."/>
            <person name="Kowalchuk G.A."/>
        </authorList>
    </citation>
    <scope>NUCLEOTIDE SEQUENCE</scope>
</reference>
<dbReference type="GO" id="GO:0020037">
    <property type="term" value="F:heme binding"/>
    <property type="evidence" value="ECO:0007669"/>
    <property type="project" value="InterPro"/>
</dbReference>
<evidence type="ECO:0000256" key="5">
    <source>
        <dbReference type="SAM" id="SignalP"/>
    </source>
</evidence>
<dbReference type="GO" id="GO:0009055">
    <property type="term" value="F:electron transfer activity"/>
    <property type="evidence" value="ECO:0007669"/>
    <property type="project" value="InterPro"/>
</dbReference>
<evidence type="ECO:0000256" key="2">
    <source>
        <dbReference type="ARBA" id="ARBA00022723"/>
    </source>
</evidence>
<organism evidence="7">
    <name type="scientific">uncultured Verrucomicrobiota bacterium</name>
    <dbReference type="NCBI Taxonomy" id="156588"/>
    <lineage>
        <taxon>Bacteria</taxon>
        <taxon>Pseudomonadati</taxon>
        <taxon>Verrucomicrobiota</taxon>
        <taxon>environmental samples</taxon>
    </lineage>
</organism>
<protein>
    <recommendedName>
        <fullName evidence="6">Cytochrome c domain-containing protein</fullName>
    </recommendedName>
</protein>
<evidence type="ECO:0000256" key="1">
    <source>
        <dbReference type="ARBA" id="ARBA00022617"/>
    </source>
</evidence>
<evidence type="ECO:0000313" key="7">
    <source>
        <dbReference type="EMBL" id="ACO70936.1"/>
    </source>
</evidence>
<keyword evidence="5" id="KW-0732">Signal</keyword>
<evidence type="ECO:0000256" key="4">
    <source>
        <dbReference type="PROSITE-ProRule" id="PRU00433"/>
    </source>
</evidence>
<evidence type="ECO:0000259" key="6">
    <source>
        <dbReference type="PROSITE" id="PS51007"/>
    </source>
</evidence>
<dbReference type="EMBL" id="FJ872374">
    <property type="protein sequence ID" value="ACO70936.1"/>
    <property type="molecule type" value="Genomic_DNA"/>
</dbReference>
<sequence>MFFCSFNLLRRSACAALGLLTLANIAHAAGPLTFEKDIRPILKTNCFQCHGEDGEKKGDLDVRLARFILKGGENGPAIVAGDPAKSHLLDLVKKGEMPKKKTKLKDSDIATIEQWITQGAKASRVEPETLGPEFAFTDEERAWWSLQPIKKPSIPAVSNLKSPVSNSIDAFISQKLAEKKLTFSPQADPATLIRRITFDLTGLPPTPEEIAAFQAAFIQHPESSIQDLVSRLLASTAYGERWGRHWLDVAGYADSDGYTEKDPERAHAWKFRDYVIRSLNDDKPFNQFVREQLAGDEIAAAEKLNADAPTPQQRERYADLLTATGFLRMAPDGTSVQSDITSQNACISDTIKIVSAALYGMTIGCAQCHDHRYDPITQADYYRLRAVFEPGFDTKAWRSPAGRLVSLQTKEQRAEADKIELEAKKIDDARLAKQEEFITEVLDKEIAKADEAVRDALRTAYRTVAAKRTPDQVKLLKAWPRVNQLTSGSLYLYDTTNNTKHAAELKKMVDDAAAVRATKPKQEFVQAFSELPKAPSAVPATFLFNRGQPDQPKQQVQPGDLSVLAGWRHVELPAKSATLPTTGRRLAFADSMTDGRHPLLARVIVNRVWMHHFGKGLVASVGDFGVLGSKPSHPELLDWLSSEFMESGWSLKHLHQLILSSRTWQQSSRRDAARDRIDPDNRFLSRQNVQRLEAETLRDALLAVSGKLNTKLRGNPVPVMFNEEGQIVIGADTTDTAGRQTGKFIPLNGEEFRRSIYVQIRRTRPLEMFATFDAPSMMDAVCESRPVTTVSPQSLLLMNNGYMREAAQYFAQRLQAECGPDVEKKITRAWQLGFGRTPSMSDVQSASEFVAAQTEHYRTHPAKLEHVTGPAETKDASPELLGLTAFCHALLSANEFLYVD</sequence>
<evidence type="ECO:0000256" key="3">
    <source>
        <dbReference type="ARBA" id="ARBA00023004"/>
    </source>
</evidence>
<keyword evidence="1 4" id="KW-0349">Heme</keyword>
<dbReference type="PANTHER" id="PTHR35889">
    <property type="entry name" value="CYCLOINULO-OLIGOSACCHARIDE FRUCTANOTRANSFERASE-RELATED"/>
    <property type="match status" value="1"/>
</dbReference>
<dbReference type="InterPro" id="IPR009056">
    <property type="entry name" value="Cyt_c-like_dom"/>
</dbReference>
<name>D2DXW3_9BACT</name>
<keyword evidence="3 4" id="KW-0408">Iron</keyword>
<dbReference type="Pfam" id="PF07635">
    <property type="entry name" value="PSCyt1"/>
    <property type="match status" value="1"/>
</dbReference>
<dbReference type="InterPro" id="IPR022655">
    <property type="entry name" value="DUF1553"/>
</dbReference>
<feature type="domain" description="Cytochrome c" evidence="6">
    <location>
        <begin position="25"/>
        <end position="120"/>
    </location>
</feature>
<dbReference type="Pfam" id="PF07587">
    <property type="entry name" value="PSD1"/>
    <property type="match status" value="1"/>
</dbReference>
<feature type="chain" id="PRO_5003030931" description="Cytochrome c domain-containing protein" evidence="5">
    <location>
        <begin position="29"/>
        <end position="900"/>
    </location>
</feature>
<dbReference type="InterPro" id="IPR011429">
    <property type="entry name" value="Cyt_c_Planctomycete-type"/>
</dbReference>